<organism evidence="1 2">
    <name type="scientific">Amycolatopsis taiwanensis</name>
    <dbReference type="NCBI Taxonomy" id="342230"/>
    <lineage>
        <taxon>Bacteria</taxon>
        <taxon>Bacillati</taxon>
        <taxon>Actinomycetota</taxon>
        <taxon>Actinomycetes</taxon>
        <taxon>Pseudonocardiales</taxon>
        <taxon>Pseudonocardiaceae</taxon>
        <taxon>Amycolatopsis</taxon>
    </lineage>
</organism>
<proteinExistence type="predicted"/>
<evidence type="ECO:0000313" key="2">
    <source>
        <dbReference type="Proteomes" id="UP001165136"/>
    </source>
</evidence>
<keyword evidence="2" id="KW-1185">Reference proteome</keyword>
<dbReference type="RefSeq" id="WP_285485572.1">
    <property type="nucleotide sequence ID" value="NZ_BSTI01000001.1"/>
</dbReference>
<reference evidence="1" key="1">
    <citation type="submission" date="2023-03" db="EMBL/GenBank/DDBJ databases">
        <title>Amycolatopsis taiwanensis NBRC 103393.</title>
        <authorList>
            <person name="Ichikawa N."/>
            <person name="Sato H."/>
            <person name="Tonouchi N."/>
        </authorList>
    </citation>
    <scope>NUCLEOTIDE SEQUENCE</scope>
    <source>
        <strain evidence="1">NBRC 103393</strain>
    </source>
</reference>
<evidence type="ECO:0000313" key="1">
    <source>
        <dbReference type="EMBL" id="GLY63645.1"/>
    </source>
</evidence>
<dbReference type="InterPro" id="IPR045732">
    <property type="entry name" value="DUF6086"/>
</dbReference>
<gene>
    <name evidence="1" type="ORF">Atai01_02640</name>
</gene>
<sequence>MGMLFTVDGQEVWDRGLATSQVFYGQIALLEKYVVGQPSGLYDTGCDEVQVAPAVFREFLRAAFVCLDSFKYAPICGP</sequence>
<accession>A0A9W6QVD2</accession>
<comment type="caution">
    <text evidence="1">The sequence shown here is derived from an EMBL/GenBank/DDBJ whole genome shotgun (WGS) entry which is preliminary data.</text>
</comment>
<dbReference type="AlphaFoldDB" id="A0A9W6QVD2"/>
<name>A0A9W6QVD2_9PSEU</name>
<dbReference type="EMBL" id="BSTI01000001">
    <property type="protein sequence ID" value="GLY63645.1"/>
    <property type="molecule type" value="Genomic_DNA"/>
</dbReference>
<dbReference type="Proteomes" id="UP001165136">
    <property type="component" value="Unassembled WGS sequence"/>
</dbReference>
<dbReference type="Pfam" id="PF19564">
    <property type="entry name" value="DUF6086"/>
    <property type="match status" value="1"/>
</dbReference>
<protein>
    <submittedName>
        <fullName evidence="1">Uncharacterized protein</fullName>
    </submittedName>
</protein>